<comment type="caution">
    <text evidence="10">The sequence shown here is derived from an EMBL/GenBank/DDBJ whole genome shotgun (WGS) entry which is preliminary data.</text>
</comment>
<gene>
    <name evidence="10" type="ORF">FYJ33_15480</name>
</gene>
<evidence type="ECO:0000256" key="4">
    <source>
        <dbReference type="ARBA" id="ARBA00022692"/>
    </source>
</evidence>
<feature type="transmembrane region" description="Helical" evidence="7">
    <location>
        <begin position="100"/>
        <end position="117"/>
    </location>
</feature>
<dbReference type="InterPro" id="IPR010920">
    <property type="entry name" value="LSM_dom_sf"/>
</dbReference>
<reference evidence="10 11" key="1">
    <citation type="submission" date="2019-08" db="EMBL/GenBank/DDBJ databases">
        <title>In-depth cultivation of the pig gut microbiome towards novel bacterial diversity and tailored functional studies.</title>
        <authorList>
            <person name="Wylensek D."/>
            <person name="Hitch T.C.A."/>
            <person name="Clavel T."/>
        </authorList>
    </citation>
    <scope>NUCLEOTIDE SEQUENCE [LARGE SCALE GENOMIC DNA]</scope>
    <source>
        <strain evidence="10 11">WCA-383-APC-5B</strain>
    </source>
</reference>
<protein>
    <submittedName>
        <fullName evidence="10">Mechanosensitive ion channel family protein</fullName>
    </submittedName>
</protein>
<dbReference type="InterPro" id="IPR011014">
    <property type="entry name" value="MscS_channel_TM-2"/>
</dbReference>
<dbReference type="Gene3D" id="1.10.287.1260">
    <property type="match status" value="1"/>
</dbReference>
<dbReference type="InterPro" id="IPR023408">
    <property type="entry name" value="MscS_beta-dom_sf"/>
</dbReference>
<proteinExistence type="inferred from homology"/>
<evidence type="ECO:0000313" key="10">
    <source>
        <dbReference type="EMBL" id="MSR92724.1"/>
    </source>
</evidence>
<dbReference type="RefSeq" id="WP_154532874.1">
    <property type="nucleotide sequence ID" value="NZ_VULX01000055.1"/>
</dbReference>
<evidence type="ECO:0000256" key="5">
    <source>
        <dbReference type="ARBA" id="ARBA00022989"/>
    </source>
</evidence>
<evidence type="ECO:0000259" key="8">
    <source>
        <dbReference type="Pfam" id="PF00924"/>
    </source>
</evidence>
<dbReference type="InterPro" id="IPR049278">
    <property type="entry name" value="MS_channel_C"/>
</dbReference>
<dbReference type="GO" id="GO:0005886">
    <property type="term" value="C:plasma membrane"/>
    <property type="evidence" value="ECO:0007669"/>
    <property type="project" value="UniProtKB-SubCell"/>
</dbReference>
<keyword evidence="11" id="KW-1185">Reference proteome</keyword>
<organism evidence="10 11">
    <name type="scientific">Inconstantimicrobium porci</name>
    <dbReference type="NCBI Taxonomy" id="2652291"/>
    <lineage>
        <taxon>Bacteria</taxon>
        <taxon>Bacillati</taxon>
        <taxon>Bacillota</taxon>
        <taxon>Clostridia</taxon>
        <taxon>Eubacteriales</taxon>
        <taxon>Clostridiaceae</taxon>
        <taxon>Inconstantimicrobium</taxon>
    </lineage>
</organism>
<dbReference type="InterPro" id="IPR006685">
    <property type="entry name" value="MscS_channel_2nd"/>
</dbReference>
<dbReference type="Pfam" id="PF21082">
    <property type="entry name" value="MS_channel_3rd"/>
    <property type="match status" value="1"/>
</dbReference>
<feature type="domain" description="Mechanosensitive ion channel MscS" evidence="8">
    <location>
        <begin position="184"/>
        <end position="250"/>
    </location>
</feature>
<evidence type="ECO:0000313" key="11">
    <source>
        <dbReference type="Proteomes" id="UP000460287"/>
    </source>
</evidence>
<feature type="transmembrane region" description="Helical" evidence="7">
    <location>
        <begin position="59"/>
        <end position="80"/>
    </location>
</feature>
<dbReference type="SUPFAM" id="SSF50182">
    <property type="entry name" value="Sm-like ribonucleoproteins"/>
    <property type="match status" value="1"/>
</dbReference>
<dbReference type="GO" id="GO:0055085">
    <property type="term" value="P:transmembrane transport"/>
    <property type="evidence" value="ECO:0007669"/>
    <property type="project" value="InterPro"/>
</dbReference>
<feature type="domain" description="Mechanosensitive ion channel MscS C-terminal" evidence="9">
    <location>
        <begin position="266"/>
        <end position="344"/>
    </location>
</feature>
<dbReference type="AlphaFoldDB" id="A0A7X2N0Y9"/>
<evidence type="ECO:0000256" key="2">
    <source>
        <dbReference type="ARBA" id="ARBA00008017"/>
    </source>
</evidence>
<evidence type="ECO:0000256" key="3">
    <source>
        <dbReference type="ARBA" id="ARBA00022475"/>
    </source>
</evidence>
<keyword evidence="3" id="KW-1003">Cell membrane</keyword>
<dbReference type="Pfam" id="PF00924">
    <property type="entry name" value="MS_channel_2nd"/>
    <property type="match status" value="1"/>
</dbReference>
<feature type="transmembrane region" description="Helical" evidence="7">
    <location>
        <begin position="137"/>
        <end position="158"/>
    </location>
</feature>
<comment type="similarity">
    <text evidence="2">Belongs to the MscS (TC 1.A.23) family.</text>
</comment>
<name>A0A7X2N0Y9_9CLOT</name>
<keyword evidence="4 7" id="KW-0812">Transmembrane</keyword>
<evidence type="ECO:0000256" key="6">
    <source>
        <dbReference type="ARBA" id="ARBA00023136"/>
    </source>
</evidence>
<evidence type="ECO:0000259" key="9">
    <source>
        <dbReference type="Pfam" id="PF21082"/>
    </source>
</evidence>
<dbReference type="PANTHER" id="PTHR30566">
    <property type="entry name" value="YNAI-RELATED MECHANOSENSITIVE ION CHANNEL"/>
    <property type="match status" value="1"/>
</dbReference>
<dbReference type="Gene3D" id="2.30.30.60">
    <property type="match status" value="1"/>
</dbReference>
<dbReference type="InterPro" id="IPR011066">
    <property type="entry name" value="MscS_channel_C_sf"/>
</dbReference>
<comment type="subcellular location">
    <subcellularLocation>
        <location evidence="1">Cell membrane</location>
        <topology evidence="1">Multi-pass membrane protein</topology>
    </subcellularLocation>
</comment>
<dbReference type="PANTHER" id="PTHR30566:SF5">
    <property type="entry name" value="MECHANOSENSITIVE ION CHANNEL PROTEIN 1, MITOCHONDRIAL-RELATED"/>
    <property type="match status" value="1"/>
</dbReference>
<dbReference type="EMBL" id="VULX01000055">
    <property type="protein sequence ID" value="MSR92724.1"/>
    <property type="molecule type" value="Genomic_DNA"/>
</dbReference>
<keyword evidence="5 7" id="KW-1133">Transmembrane helix</keyword>
<dbReference type="Proteomes" id="UP000460287">
    <property type="component" value="Unassembled WGS sequence"/>
</dbReference>
<dbReference type="SUPFAM" id="SSF82689">
    <property type="entry name" value="Mechanosensitive channel protein MscS (YggB), C-terminal domain"/>
    <property type="match status" value="1"/>
</dbReference>
<keyword evidence="6 7" id="KW-0472">Membrane</keyword>
<dbReference type="Gene3D" id="3.30.70.100">
    <property type="match status" value="1"/>
</dbReference>
<sequence length="354" mass="40920">MDKIKQIIENLIKYHTRTMIITVLIVSAFIIIKNKVLNKAYKMIKAMIRKSVNKFDDKVIAAIEKPVQCAFFALILYFSLVYLYKQTGYMEILEFANKGLKVSIILCFCWVIYNFNLENSILYNKLEKKCMDKDKKIIFPFISIVIRISIIIIIILVIVKEFKLTGFFTGLGLGGLAIALAAQDTLSNLFGGMIIVLDKPFCIGDWIQTNEIEGIVEEITFRSTKIRTFAKALVTIPNSKLANANITNWAQRNRRRIHFKIILSQETSSESLHNCVDRIEKVINNTKGITKELNIINFDGFTDEGYEIFIYMYTDVIEYKEYQKMKETVNFKILEILEDEGVHISVRNNIKILK</sequence>
<feature type="transmembrane region" description="Helical" evidence="7">
    <location>
        <begin position="20"/>
        <end position="38"/>
    </location>
</feature>
<evidence type="ECO:0000256" key="1">
    <source>
        <dbReference type="ARBA" id="ARBA00004651"/>
    </source>
</evidence>
<dbReference type="SUPFAM" id="SSF82861">
    <property type="entry name" value="Mechanosensitive channel protein MscS (YggB), transmembrane region"/>
    <property type="match status" value="1"/>
</dbReference>
<evidence type="ECO:0000256" key="7">
    <source>
        <dbReference type="SAM" id="Phobius"/>
    </source>
</evidence>
<accession>A0A7X2N0Y9</accession>